<keyword evidence="6" id="KW-0449">Lipoprotein</keyword>
<accession>M1WUJ3</accession>
<keyword evidence="1" id="KW-0813">Transport</keyword>
<dbReference type="Proteomes" id="UP000011724">
    <property type="component" value="Chromosome"/>
</dbReference>
<keyword evidence="2" id="KW-0547">Nucleotide-binding</keyword>
<keyword evidence="7" id="KW-1185">Reference proteome</keyword>
<dbReference type="InterPro" id="IPR003439">
    <property type="entry name" value="ABC_transporter-like_ATP-bd"/>
</dbReference>
<dbReference type="InterPro" id="IPR015854">
    <property type="entry name" value="ABC_transpr_LolD-like"/>
</dbReference>
<dbReference type="PROSITE" id="PS00211">
    <property type="entry name" value="ABC_TRANSPORTER_1"/>
    <property type="match status" value="1"/>
</dbReference>
<reference evidence="6 7" key="1">
    <citation type="journal article" date="2013" name="PLoS ONE">
        <title>The first genomic and proteomic characterization of a deep-sea sulfate reducer: insights into the piezophilic lifestyle of Desulfovibrio piezophilus.</title>
        <authorList>
            <person name="Pradel N."/>
            <person name="Ji B."/>
            <person name="Gimenez G."/>
            <person name="Talla E."/>
            <person name="Lenoble P."/>
            <person name="Garel M."/>
            <person name="Tamburini C."/>
            <person name="Fourquet P."/>
            <person name="Lebrun R."/>
            <person name="Bertin P."/>
            <person name="Denis Y."/>
            <person name="Pophillat M."/>
            <person name="Barbe V."/>
            <person name="Ollivier B."/>
            <person name="Dolla A."/>
        </authorList>
    </citation>
    <scope>NUCLEOTIDE SEQUENCE [LARGE SCALE GENOMIC DNA]</scope>
    <source>
        <strain evidence="7">DSM 10523 / SB164P1</strain>
    </source>
</reference>
<evidence type="ECO:0000256" key="1">
    <source>
        <dbReference type="ARBA" id="ARBA00022448"/>
    </source>
</evidence>
<feature type="domain" description="ABC transporter" evidence="5">
    <location>
        <begin position="11"/>
        <end position="231"/>
    </location>
</feature>
<evidence type="ECO:0000313" key="6">
    <source>
        <dbReference type="EMBL" id="CCH47438.1"/>
    </source>
</evidence>
<dbReference type="Pfam" id="PF00005">
    <property type="entry name" value="ABC_tran"/>
    <property type="match status" value="1"/>
</dbReference>
<dbReference type="GO" id="GO:0005524">
    <property type="term" value="F:ATP binding"/>
    <property type="evidence" value="ECO:0007669"/>
    <property type="project" value="UniProtKB-KW"/>
</dbReference>
<dbReference type="GO" id="GO:0022857">
    <property type="term" value="F:transmembrane transporter activity"/>
    <property type="evidence" value="ECO:0007669"/>
    <property type="project" value="TreeGrafter"/>
</dbReference>
<dbReference type="FunFam" id="3.40.50.300:FF:000032">
    <property type="entry name" value="Export ABC transporter ATP-binding protein"/>
    <property type="match status" value="1"/>
</dbReference>
<evidence type="ECO:0000256" key="3">
    <source>
        <dbReference type="ARBA" id="ARBA00022840"/>
    </source>
</evidence>
<organism evidence="6 7">
    <name type="scientific">Pseudodesulfovibrio piezophilus (strain DSM 21447 / JCM 15486 / C1TLV30)</name>
    <name type="common">Desulfovibrio piezophilus</name>
    <dbReference type="NCBI Taxonomy" id="1322246"/>
    <lineage>
        <taxon>Bacteria</taxon>
        <taxon>Pseudomonadati</taxon>
        <taxon>Thermodesulfobacteriota</taxon>
        <taxon>Desulfovibrionia</taxon>
        <taxon>Desulfovibrionales</taxon>
        <taxon>Desulfovibrionaceae</taxon>
    </lineage>
</organism>
<dbReference type="PATRIC" id="fig|879567.3.peg.205"/>
<dbReference type="GO" id="GO:0089705">
    <property type="term" value="P:protein localization to outer membrane"/>
    <property type="evidence" value="ECO:0007669"/>
    <property type="project" value="TreeGrafter"/>
</dbReference>
<dbReference type="PANTHER" id="PTHR24220">
    <property type="entry name" value="IMPORT ATP-BINDING PROTEIN"/>
    <property type="match status" value="1"/>
</dbReference>
<dbReference type="InterPro" id="IPR017871">
    <property type="entry name" value="ABC_transporter-like_CS"/>
</dbReference>
<dbReference type="STRING" id="1322246.BN4_10198"/>
<dbReference type="InterPro" id="IPR027417">
    <property type="entry name" value="P-loop_NTPase"/>
</dbReference>
<name>M1WUJ3_PSEP2</name>
<sequence length="231" mass="25365">MPCVMNKEPIYRLVALEKEFEGPSETVRVLKKIDLTIERGESLAVLGASGSGKTTLLHMLGTLDKSSSGQIFLNGVDLCSLSDRRKAELRNREIGFVFQFHHLLPEFSTLENVAMPAFIAGLSRSDGIRKAKEALEMVGLSHRLDHKVTTLSGGERQRAAIARAILLRPKVLLADEPTGNLDEENGAKIGDLLVSLNNELGMTFVVVTHNPALAGMMHRRVELRSGELYAH</sequence>
<dbReference type="CDD" id="cd03255">
    <property type="entry name" value="ABC_MJ0796_LolCDE_FtsE"/>
    <property type="match status" value="1"/>
</dbReference>
<dbReference type="PROSITE" id="PS50893">
    <property type="entry name" value="ABC_TRANSPORTER_2"/>
    <property type="match status" value="1"/>
</dbReference>
<keyword evidence="6" id="KW-0378">Hydrolase</keyword>
<protein>
    <submittedName>
        <fullName evidence="6">Lipoprotein-releasing system ATP-binding protein LolD</fullName>
        <ecNumber evidence="6">3.6.3.-</ecNumber>
    </submittedName>
</protein>
<dbReference type="GO" id="GO:0005886">
    <property type="term" value="C:plasma membrane"/>
    <property type="evidence" value="ECO:0007669"/>
    <property type="project" value="TreeGrafter"/>
</dbReference>
<dbReference type="EC" id="3.6.3.-" evidence="6"/>
<dbReference type="SMART" id="SM00382">
    <property type="entry name" value="AAA"/>
    <property type="match status" value="1"/>
</dbReference>
<dbReference type="Gene3D" id="3.40.50.300">
    <property type="entry name" value="P-loop containing nucleotide triphosphate hydrolases"/>
    <property type="match status" value="1"/>
</dbReference>
<dbReference type="HOGENOM" id="CLU_000604_1_22_7"/>
<comment type="similarity">
    <text evidence="4">Belongs to the ABC transporter superfamily. Macrolide exporter (TC 3.A.1.122) family.</text>
</comment>
<evidence type="ECO:0000313" key="7">
    <source>
        <dbReference type="Proteomes" id="UP000011724"/>
    </source>
</evidence>
<dbReference type="InterPro" id="IPR003593">
    <property type="entry name" value="AAA+_ATPase"/>
</dbReference>
<dbReference type="PANTHER" id="PTHR24220:SF689">
    <property type="entry name" value="LIPOPROTEIN-RELEASING SYSTEM ATP-BINDING PROTEIN LOLD"/>
    <property type="match status" value="1"/>
</dbReference>
<dbReference type="GO" id="GO:0044874">
    <property type="term" value="P:lipoprotein localization to outer membrane"/>
    <property type="evidence" value="ECO:0007669"/>
    <property type="project" value="TreeGrafter"/>
</dbReference>
<dbReference type="EMBL" id="FO203427">
    <property type="protein sequence ID" value="CCH47438.1"/>
    <property type="molecule type" value="Genomic_DNA"/>
</dbReference>
<evidence type="ECO:0000259" key="5">
    <source>
        <dbReference type="PROSITE" id="PS50893"/>
    </source>
</evidence>
<reference evidence="7" key="2">
    <citation type="journal article" date="2013" name="Stand. Genomic Sci.">
        <title>Complete genome sequence of Desulfocapsa sulfexigens, a marine deltaproteobacterium specialized in disproportionating inorganic sulfur compounds.</title>
        <authorList>
            <person name="Finster K.W."/>
            <person name="Kjeldsen K.U."/>
            <person name="Kube M."/>
            <person name="Reinhardt R."/>
            <person name="Mussmann M."/>
            <person name="Amann R."/>
            <person name="Schreiber L."/>
        </authorList>
    </citation>
    <scope>NUCLEOTIDE SEQUENCE [LARGE SCALE GENOMIC DNA]</scope>
    <source>
        <strain evidence="7">DSM 10523 / SB164P1</strain>
    </source>
</reference>
<dbReference type="AlphaFoldDB" id="M1WUJ3"/>
<dbReference type="GO" id="GO:0016887">
    <property type="term" value="F:ATP hydrolysis activity"/>
    <property type="evidence" value="ECO:0007669"/>
    <property type="project" value="InterPro"/>
</dbReference>
<dbReference type="KEGG" id="dpi:BN4_10198"/>
<dbReference type="SUPFAM" id="SSF52540">
    <property type="entry name" value="P-loop containing nucleoside triphosphate hydrolases"/>
    <property type="match status" value="1"/>
</dbReference>
<dbReference type="InterPro" id="IPR017911">
    <property type="entry name" value="MacB-like_ATP-bd"/>
</dbReference>
<gene>
    <name evidence="6" type="primary">lolD</name>
    <name evidence="6" type="ordered locus">BN4_10198</name>
</gene>
<dbReference type="eggNOG" id="COG1136">
    <property type="taxonomic scope" value="Bacteria"/>
</dbReference>
<dbReference type="GO" id="GO:0098796">
    <property type="term" value="C:membrane protein complex"/>
    <property type="evidence" value="ECO:0007669"/>
    <property type="project" value="UniProtKB-ARBA"/>
</dbReference>
<proteinExistence type="inferred from homology"/>
<keyword evidence="3 6" id="KW-0067">ATP-binding</keyword>
<evidence type="ECO:0000256" key="4">
    <source>
        <dbReference type="ARBA" id="ARBA00038388"/>
    </source>
</evidence>
<evidence type="ECO:0000256" key="2">
    <source>
        <dbReference type="ARBA" id="ARBA00022741"/>
    </source>
</evidence>